<protein>
    <recommendedName>
        <fullName evidence="5">DUF3558 domain-containing protein</fullName>
    </recommendedName>
</protein>
<dbReference type="PROSITE" id="PS51257">
    <property type="entry name" value="PROKAR_LIPOPROTEIN"/>
    <property type="match status" value="1"/>
</dbReference>
<dbReference type="EMBL" id="FZOD01000020">
    <property type="protein sequence ID" value="SNS95049.1"/>
    <property type="molecule type" value="Genomic_DNA"/>
</dbReference>
<feature type="chain" id="PRO_5012444286" description="DUF3558 domain-containing protein" evidence="2">
    <location>
        <begin position="24"/>
        <end position="205"/>
    </location>
</feature>
<evidence type="ECO:0000256" key="2">
    <source>
        <dbReference type="SAM" id="SignalP"/>
    </source>
</evidence>
<name>A0A239INA5_9ACTN</name>
<accession>A0A239INA5</accession>
<keyword evidence="2" id="KW-0732">Signal</keyword>
<reference evidence="3 4" key="1">
    <citation type="submission" date="2017-06" db="EMBL/GenBank/DDBJ databases">
        <authorList>
            <person name="Kim H.J."/>
            <person name="Triplett B.A."/>
        </authorList>
    </citation>
    <scope>NUCLEOTIDE SEQUENCE [LARGE SCALE GENOMIC DNA]</scope>
    <source>
        <strain evidence="3 4">CGMCC 4.2132</strain>
    </source>
</reference>
<organism evidence="3 4">
    <name type="scientific">Streptosporangium subroseum</name>
    <dbReference type="NCBI Taxonomy" id="106412"/>
    <lineage>
        <taxon>Bacteria</taxon>
        <taxon>Bacillati</taxon>
        <taxon>Actinomycetota</taxon>
        <taxon>Actinomycetes</taxon>
        <taxon>Streptosporangiales</taxon>
        <taxon>Streptosporangiaceae</taxon>
        <taxon>Streptosporangium</taxon>
    </lineage>
</organism>
<sequence>MKSPLALAAVLVCALAFSTACQGDEVKIDRSPLPMVAAPPYICGHIPLKIVELMTGVRDPLVRGYFNLKLAGGLGAGSCAAYRRDGDRLKVLQVILTPGGYPGKVEEQLEDGALSVPEIVPGAIGYYFKDTTSKSNATYAMLVRGKAQIGIQLEIGAEGRDNAADVLALMKLIAPKLITDASAPSPSPSTTAPPGKTPSPSPKKG</sequence>
<keyword evidence="4" id="KW-1185">Reference proteome</keyword>
<feature type="compositionally biased region" description="Pro residues" evidence="1">
    <location>
        <begin position="195"/>
        <end position="205"/>
    </location>
</feature>
<evidence type="ECO:0000256" key="1">
    <source>
        <dbReference type="SAM" id="MobiDB-lite"/>
    </source>
</evidence>
<feature type="signal peptide" evidence="2">
    <location>
        <begin position="1"/>
        <end position="23"/>
    </location>
</feature>
<gene>
    <name evidence="3" type="ORF">SAMN05216276_102038</name>
</gene>
<feature type="compositionally biased region" description="Low complexity" evidence="1">
    <location>
        <begin position="181"/>
        <end position="194"/>
    </location>
</feature>
<feature type="region of interest" description="Disordered" evidence="1">
    <location>
        <begin position="180"/>
        <end position="205"/>
    </location>
</feature>
<evidence type="ECO:0000313" key="4">
    <source>
        <dbReference type="Proteomes" id="UP000198282"/>
    </source>
</evidence>
<evidence type="ECO:0000313" key="3">
    <source>
        <dbReference type="EMBL" id="SNS95049.1"/>
    </source>
</evidence>
<evidence type="ECO:0008006" key="5">
    <source>
        <dbReference type="Google" id="ProtNLM"/>
    </source>
</evidence>
<dbReference type="Proteomes" id="UP000198282">
    <property type="component" value="Unassembled WGS sequence"/>
</dbReference>
<dbReference type="AlphaFoldDB" id="A0A239INA5"/>
<dbReference type="OrthoDB" id="3528547at2"/>
<proteinExistence type="predicted"/>